<reference evidence="2 3" key="1">
    <citation type="submission" date="2020-08" db="EMBL/GenBank/DDBJ databases">
        <title>Pseudomonas sp. nov.</title>
        <authorList>
            <person name="Gieschler S."/>
            <person name="Fiedler G."/>
            <person name="Brinks E."/>
            <person name="Boehnlein C."/>
            <person name="Franz C.M.A.P."/>
            <person name="Kabisch J."/>
        </authorList>
    </citation>
    <scope>NUCLEOTIDE SEQUENCE [LARGE SCALE GENOMIC DNA]</scope>
    <source>
        <strain evidence="2 3">MBT-2</strain>
    </source>
</reference>
<name>A0A7X1KTN8_9PSED</name>
<keyword evidence="1" id="KW-1133">Transmembrane helix</keyword>
<keyword evidence="1" id="KW-0472">Membrane</keyword>
<protein>
    <recommendedName>
        <fullName evidence="4">Holin</fullName>
    </recommendedName>
</protein>
<accession>A0A7X1KTN8</accession>
<comment type="caution">
    <text evidence="2">The sequence shown here is derived from an EMBL/GenBank/DDBJ whole genome shotgun (WGS) entry which is preliminary data.</text>
</comment>
<organism evidence="2 3">
    <name type="scientific">Pseudomonas baltica</name>
    <dbReference type="NCBI Taxonomy" id="2762576"/>
    <lineage>
        <taxon>Bacteria</taxon>
        <taxon>Pseudomonadati</taxon>
        <taxon>Pseudomonadota</taxon>
        <taxon>Gammaproteobacteria</taxon>
        <taxon>Pseudomonadales</taxon>
        <taxon>Pseudomonadaceae</taxon>
        <taxon>Pseudomonas</taxon>
    </lineage>
</organism>
<sequence length="81" mass="8141">MNDTTALKIVNDPNNGLRVSRAIALPLLALSALMLVDAAACASIGEAAIGVIGLVAAFALGRGQREPSQAELSQKLSPSAG</sequence>
<evidence type="ECO:0000256" key="1">
    <source>
        <dbReference type="SAM" id="Phobius"/>
    </source>
</evidence>
<keyword evidence="3" id="KW-1185">Reference proteome</keyword>
<gene>
    <name evidence="2" type="ORF">H7993_11330</name>
</gene>
<dbReference type="Proteomes" id="UP000546173">
    <property type="component" value="Unassembled WGS sequence"/>
</dbReference>
<dbReference type="EMBL" id="JACMYH010000002">
    <property type="protein sequence ID" value="MBC2678976.1"/>
    <property type="molecule type" value="Genomic_DNA"/>
</dbReference>
<evidence type="ECO:0000313" key="3">
    <source>
        <dbReference type="Proteomes" id="UP000546173"/>
    </source>
</evidence>
<dbReference type="AlphaFoldDB" id="A0A7X1KTN8"/>
<keyword evidence="1" id="KW-0812">Transmembrane</keyword>
<proteinExistence type="predicted"/>
<feature type="transmembrane region" description="Helical" evidence="1">
    <location>
        <begin position="27"/>
        <end position="60"/>
    </location>
</feature>
<dbReference type="RefSeq" id="WP_122476099.1">
    <property type="nucleotide sequence ID" value="NZ_JACMYH010000002.1"/>
</dbReference>
<evidence type="ECO:0000313" key="2">
    <source>
        <dbReference type="EMBL" id="MBC2678976.1"/>
    </source>
</evidence>
<evidence type="ECO:0008006" key="4">
    <source>
        <dbReference type="Google" id="ProtNLM"/>
    </source>
</evidence>